<evidence type="ECO:0000313" key="2">
    <source>
        <dbReference type="Proteomes" id="UP001164539"/>
    </source>
</evidence>
<comment type="caution">
    <text evidence="1">The sequence shown here is derived from an EMBL/GenBank/DDBJ whole genome shotgun (WGS) entry which is preliminary data.</text>
</comment>
<keyword evidence="2" id="KW-1185">Reference proteome</keyword>
<dbReference type="Proteomes" id="UP001164539">
    <property type="component" value="Chromosome 5"/>
</dbReference>
<protein>
    <submittedName>
        <fullName evidence="1">Uncharacterized protein</fullName>
    </submittedName>
</protein>
<dbReference type="EMBL" id="CM051398">
    <property type="protein sequence ID" value="KAJ4718723.1"/>
    <property type="molecule type" value="Genomic_DNA"/>
</dbReference>
<organism evidence="1 2">
    <name type="scientific">Melia azedarach</name>
    <name type="common">Chinaberry tree</name>
    <dbReference type="NCBI Taxonomy" id="155640"/>
    <lineage>
        <taxon>Eukaryota</taxon>
        <taxon>Viridiplantae</taxon>
        <taxon>Streptophyta</taxon>
        <taxon>Embryophyta</taxon>
        <taxon>Tracheophyta</taxon>
        <taxon>Spermatophyta</taxon>
        <taxon>Magnoliopsida</taxon>
        <taxon>eudicotyledons</taxon>
        <taxon>Gunneridae</taxon>
        <taxon>Pentapetalae</taxon>
        <taxon>rosids</taxon>
        <taxon>malvids</taxon>
        <taxon>Sapindales</taxon>
        <taxon>Meliaceae</taxon>
        <taxon>Melia</taxon>
    </lineage>
</organism>
<sequence length="265" mass="29605">MLPTFPLPSQSVSSSSLPQLKCSASAVDQPITHDPSRQLSNVINTFNVSTSKNDKDSVVDQTSQKTSMASAAGTYPKILWKFGLQRKNIADEKVATNGEEISARDEAEKTEERKPTFPAFSFSLERDKIKADLLAMSSKGSEKTAASFQKNSTHRSSEPTESPLNLTVETSENENQTEIEESEDTVNETLAADQPVREKKKRNFSTFSVALKSEEIEADMLAMGGLKRSRRIKKRPKHVQKNLDDLFPGLRLKYITPDDYRVREC</sequence>
<name>A0ACC1Y5J3_MELAZ</name>
<accession>A0ACC1Y5J3</accession>
<evidence type="ECO:0000313" key="1">
    <source>
        <dbReference type="EMBL" id="KAJ4718723.1"/>
    </source>
</evidence>
<proteinExistence type="predicted"/>
<gene>
    <name evidence="1" type="ORF">OWV82_010369</name>
</gene>
<reference evidence="1 2" key="1">
    <citation type="journal article" date="2023" name="Science">
        <title>Complex scaffold remodeling in plant triterpene biosynthesis.</title>
        <authorList>
            <person name="De La Pena R."/>
            <person name="Hodgson H."/>
            <person name="Liu J.C."/>
            <person name="Stephenson M.J."/>
            <person name="Martin A.C."/>
            <person name="Owen C."/>
            <person name="Harkess A."/>
            <person name="Leebens-Mack J."/>
            <person name="Jimenez L.E."/>
            <person name="Osbourn A."/>
            <person name="Sattely E.S."/>
        </authorList>
    </citation>
    <scope>NUCLEOTIDE SEQUENCE [LARGE SCALE GENOMIC DNA]</scope>
    <source>
        <strain evidence="2">cv. JPN11</strain>
        <tissue evidence="1">Leaf</tissue>
    </source>
</reference>